<sequence length="60" mass="6782">MTAKTLLIIGKEDSSDNPRVANYFRKHSDARITGIPGADHMANLTHPEKLYHDIIAFMEE</sequence>
<evidence type="ECO:0000313" key="1">
    <source>
        <dbReference type="EMBL" id="RLL47072.1"/>
    </source>
</evidence>
<organism evidence="1 2">
    <name type="scientific">Oceanobacillus piezotolerans</name>
    <dbReference type="NCBI Taxonomy" id="2448030"/>
    <lineage>
        <taxon>Bacteria</taxon>
        <taxon>Bacillati</taxon>
        <taxon>Bacillota</taxon>
        <taxon>Bacilli</taxon>
        <taxon>Bacillales</taxon>
        <taxon>Bacillaceae</taxon>
        <taxon>Oceanobacillus</taxon>
    </lineage>
</organism>
<dbReference type="GO" id="GO:0016787">
    <property type="term" value="F:hydrolase activity"/>
    <property type="evidence" value="ECO:0007669"/>
    <property type="project" value="UniProtKB-KW"/>
</dbReference>
<protein>
    <submittedName>
        <fullName evidence="1">Alpha/beta hydrolase</fullName>
    </submittedName>
</protein>
<evidence type="ECO:0000313" key="2">
    <source>
        <dbReference type="Proteomes" id="UP000270219"/>
    </source>
</evidence>
<dbReference type="RefSeq" id="WP_121522323.1">
    <property type="nucleotide sequence ID" value="NZ_RCHR01000002.1"/>
</dbReference>
<accession>A0A498DKQ5</accession>
<dbReference type="Proteomes" id="UP000270219">
    <property type="component" value="Unassembled WGS sequence"/>
</dbReference>
<reference evidence="1 2" key="1">
    <citation type="submission" date="2018-10" db="EMBL/GenBank/DDBJ databases">
        <title>Oceanobacillus sp. YLB-02 draft genome.</title>
        <authorList>
            <person name="Yu L."/>
        </authorList>
    </citation>
    <scope>NUCLEOTIDE SEQUENCE [LARGE SCALE GENOMIC DNA]</scope>
    <source>
        <strain evidence="1 2">YLB-02</strain>
    </source>
</reference>
<dbReference type="InterPro" id="IPR029058">
    <property type="entry name" value="AB_hydrolase_fold"/>
</dbReference>
<dbReference type="OrthoDB" id="9805423at2"/>
<dbReference type="Gene3D" id="3.40.50.1820">
    <property type="entry name" value="alpha/beta hydrolase"/>
    <property type="match status" value="1"/>
</dbReference>
<dbReference type="EMBL" id="RCHR01000002">
    <property type="protein sequence ID" value="RLL47072.1"/>
    <property type="molecule type" value="Genomic_DNA"/>
</dbReference>
<gene>
    <name evidence="1" type="ORF">D8M04_07750</name>
</gene>
<proteinExistence type="predicted"/>
<dbReference type="SUPFAM" id="SSF53474">
    <property type="entry name" value="alpha/beta-Hydrolases"/>
    <property type="match status" value="1"/>
</dbReference>
<name>A0A498DKQ5_9BACI</name>
<keyword evidence="2" id="KW-1185">Reference proteome</keyword>
<dbReference type="AlphaFoldDB" id="A0A498DKQ5"/>
<comment type="caution">
    <text evidence="1">The sequence shown here is derived from an EMBL/GenBank/DDBJ whole genome shotgun (WGS) entry which is preliminary data.</text>
</comment>
<keyword evidence="1" id="KW-0378">Hydrolase</keyword>